<name>W6RL48_9HYPH</name>
<dbReference type="PATRIC" id="fig|348824.6.peg.6130"/>
<evidence type="ECO:0000313" key="2">
    <source>
        <dbReference type="Proteomes" id="UP000019443"/>
    </source>
</evidence>
<geneLocation type="plasmid" evidence="1 2">
    <name>pLPU83d</name>
</geneLocation>
<keyword evidence="2" id="KW-1185">Reference proteome</keyword>
<organism evidence="1 2">
    <name type="scientific">Rhizobium favelukesii</name>
    <dbReference type="NCBI Taxonomy" id="348824"/>
    <lineage>
        <taxon>Bacteria</taxon>
        <taxon>Pseudomonadati</taxon>
        <taxon>Pseudomonadota</taxon>
        <taxon>Alphaproteobacteria</taxon>
        <taxon>Hyphomicrobiales</taxon>
        <taxon>Rhizobiaceae</taxon>
        <taxon>Rhizobium/Agrobacterium group</taxon>
        <taxon>Rhizobium</taxon>
    </lineage>
</organism>
<dbReference type="Proteomes" id="UP000019443">
    <property type="component" value="Plasmid pLPU83d"/>
</dbReference>
<keyword evidence="1" id="KW-0614">Plasmid</keyword>
<dbReference type="AlphaFoldDB" id="W6RL48"/>
<evidence type="ECO:0000313" key="1">
    <source>
        <dbReference type="EMBL" id="CDM61867.1"/>
    </source>
</evidence>
<sequence>MLSTERDFKRGGEHMAIPTQGEIEGKLLVFEVVAVACLEELLKHEHTHTISKVRRRVLHDLKERCRPLKLRAEDEKATIDYALGVLDAAVAAACSR</sequence>
<proteinExistence type="predicted"/>
<accession>W6RL48</accession>
<dbReference type="EMBL" id="HG916855">
    <property type="protein sequence ID" value="CDM61867.1"/>
    <property type="molecule type" value="Genomic_DNA"/>
</dbReference>
<dbReference type="RefSeq" id="WP_024315984.1">
    <property type="nucleotide sequence ID" value="NZ_ATTO01000028.1"/>
</dbReference>
<dbReference type="HOGENOM" id="CLU_165499_0_0_5"/>
<reference evidence="1" key="1">
    <citation type="submission" date="2013-11" db="EMBL/GenBank/DDBJ databases">
        <title>Draft genome sequence of the broad-host-range Rhizobium sp. LPU83 strain, a member of the low-genetic diversity Oregon-like Rhizobium sp. group.</title>
        <authorList>
            <person name="Wibberg D."/>
            <person name="Puehler A."/>
            <person name="Schlueter A."/>
        </authorList>
    </citation>
    <scope>NUCLEOTIDE SEQUENCE [LARGE SCALE GENOMIC DNA]</scope>
    <source>
        <strain evidence="1">LPU83</strain>
        <plasmid evidence="1">pLPU83d</plasmid>
    </source>
</reference>
<dbReference type="KEGG" id="rhl:LPU83_pLPU83d_0496"/>
<gene>
    <name evidence="1" type="ORF">LPU83_pLPU83d_0496</name>
</gene>
<protein>
    <submittedName>
        <fullName evidence="1">Uncharacterized protein</fullName>
    </submittedName>
</protein>